<dbReference type="SUPFAM" id="SSF82615">
    <property type="entry name" value="Polo-box domain"/>
    <property type="match status" value="1"/>
</dbReference>
<organism evidence="1 2">
    <name type="scientific">Galemys pyrenaicus</name>
    <name type="common">Iberian desman</name>
    <name type="synonym">Pyrenean desman</name>
    <dbReference type="NCBI Taxonomy" id="202257"/>
    <lineage>
        <taxon>Eukaryota</taxon>
        <taxon>Metazoa</taxon>
        <taxon>Chordata</taxon>
        <taxon>Craniata</taxon>
        <taxon>Vertebrata</taxon>
        <taxon>Euteleostomi</taxon>
        <taxon>Mammalia</taxon>
        <taxon>Eutheria</taxon>
        <taxon>Laurasiatheria</taxon>
        <taxon>Eulipotyphla</taxon>
        <taxon>Talpidae</taxon>
        <taxon>Galemys</taxon>
    </lineage>
</organism>
<gene>
    <name evidence="1" type="ORF">J0S82_017140</name>
</gene>
<dbReference type="GO" id="GO:0016301">
    <property type="term" value="F:kinase activity"/>
    <property type="evidence" value="ECO:0007669"/>
    <property type="project" value="UniProtKB-KW"/>
</dbReference>
<evidence type="ECO:0000313" key="2">
    <source>
        <dbReference type="Proteomes" id="UP000700334"/>
    </source>
</evidence>
<feature type="non-terminal residue" evidence="1">
    <location>
        <position position="80"/>
    </location>
</feature>
<protein>
    <submittedName>
        <fullName evidence="1">Serine/threonine-protein kinase PLK4</fullName>
    </submittedName>
</protein>
<dbReference type="EMBL" id="JAGFMF010011783">
    <property type="protein sequence ID" value="KAG8512856.1"/>
    <property type="molecule type" value="Genomic_DNA"/>
</dbReference>
<reference evidence="1" key="1">
    <citation type="journal article" date="2021" name="Evol. Appl.">
        <title>The genome of the Pyrenean desman and the effects of bottlenecks and inbreeding on the genomic landscape of an endangered species.</title>
        <authorList>
            <person name="Escoda L."/>
            <person name="Castresana J."/>
        </authorList>
    </citation>
    <scope>NUCLEOTIDE SEQUENCE</scope>
    <source>
        <strain evidence="1">IBE-C5619</strain>
    </source>
</reference>
<dbReference type="Proteomes" id="UP000700334">
    <property type="component" value="Unassembled WGS sequence"/>
</dbReference>
<keyword evidence="1" id="KW-0418">Kinase</keyword>
<name>A0A8J6DLS7_GALPY</name>
<keyword evidence="1" id="KW-0808">Transferase</keyword>
<keyword evidence="2" id="KW-1185">Reference proteome</keyword>
<feature type="non-terminal residue" evidence="1">
    <location>
        <position position="1"/>
    </location>
</feature>
<dbReference type="Gene3D" id="2.40.50.930">
    <property type="match status" value="1"/>
</dbReference>
<sequence length="80" mass="9342">LYHLLLRRPTPTAGDRWPWSRVLIVFLNLNNSEFCLCEKCWWTPQLMSRVLWVEFNDVSQLVMYAGVCSTSYTSPNGQTT</sequence>
<accession>A0A8J6DLS7</accession>
<proteinExistence type="predicted"/>
<comment type="caution">
    <text evidence="1">The sequence shown here is derived from an EMBL/GenBank/DDBJ whole genome shotgun (WGS) entry which is preliminary data.</text>
</comment>
<dbReference type="AlphaFoldDB" id="A0A8J6DLS7"/>
<evidence type="ECO:0000313" key="1">
    <source>
        <dbReference type="EMBL" id="KAG8512856.1"/>
    </source>
</evidence>